<dbReference type="STRING" id="1202724.AM493_15370"/>
<gene>
    <name evidence="1" type="ORF">AM493_15370</name>
</gene>
<evidence type="ECO:0008006" key="3">
    <source>
        <dbReference type="Google" id="ProtNLM"/>
    </source>
</evidence>
<comment type="caution">
    <text evidence="1">The sequence shown here is derived from an EMBL/GenBank/DDBJ whole genome shotgun (WGS) entry which is preliminary data.</text>
</comment>
<keyword evidence="2" id="KW-1185">Reference proteome</keyword>
<evidence type="ECO:0000313" key="1">
    <source>
        <dbReference type="EMBL" id="KOS07262.1"/>
    </source>
</evidence>
<evidence type="ECO:0000313" key="2">
    <source>
        <dbReference type="Proteomes" id="UP000037755"/>
    </source>
</evidence>
<name>A0A0M9VJ24_9FLAO</name>
<dbReference type="Pfam" id="PF14114">
    <property type="entry name" value="DUF4286"/>
    <property type="match status" value="1"/>
</dbReference>
<protein>
    <recommendedName>
        <fullName evidence="3">DUF4286 domain-containing protein</fullName>
    </recommendedName>
</protein>
<dbReference type="InterPro" id="IPR025563">
    <property type="entry name" value="DUF4286"/>
</dbReference>
<sequence>MIIYNVTSNVDDSIIDAWMAWMMDSHIPAIMQTGKFYKIKIVKVLGDHHHPGTTTYSVQYTAENREKLEEYYNNHAPGFRAESYAKFGEKVLQFRTELEVVQEFKMV</sequence>
<organism evidence="1 2">
    <name type="scientific">Flavobacterium akiainvivens</name>
    <dbReference type="NCBI Taxonomy" id="1202724"/>
    <lineage>
        <taxon>Bacteria</taxon>
        <taxon>Pseudomonadati</taxon>
        <taxon>Bacteroidota</taxon>
        <taxon>Flavobacteriia</taxon>
        <taxon>Flavobacteriales</taxon>
        <taxon>Flavobacteriaceae</taxon>
        <taxon>Flavobacterium</taxon>
    </lineage>
</organism>
<dbReference type="AlphaFoldDB" id="A0A0M9VJ24"/>
<reference evidence="1 2" key="1">
    <citation type="submission" date="2015-08" db="EMBL/GenBank/DDBJ databases">
        <title>Whole genome sequence of Flavobacterium akiainvivens IK-1T, from decaying Wikstroemia oahuensis, an endemic Hawaiian shrub.</title>
        <authorList>
            <person name="Wan X."/>
            <person name="Hou S."/>
            <person name="Saito J."/>
            <person name="Donachie S."/>
        </authorList>
    </citation>
    <scope>NUCLEOTIDE SEQUENCE [LARGE SCALE GENOMIC DNA]</scope>
    <source>
        <strain evidence="1 2">IK-1</strain>
    </source>
</reference>
<accession>A0A0M9VJ24</accession>
<dbReference type="Proteomes" id="UP000037755">
    <property type="component" value="Unassembled WGS sequence"/>
</dbReference>
<dbReference type="EMBL" id="LIYD01000005">
    <property type="protein sequence ID" value="KOS07262.1"/>
    <property type="molecule type" value="Genomic_DNA"/>
</dbReference>
<proteinExistence type="predicted"/>
<dbReference type="RefSeq" id="WP_054408914.1">
    <property type="nucleotide sequence ID" value="NZ_FOYA01000005.1"/>
</dbReference>
<dbReference type="OrthoDB" id="1121837at2"/>
<dbReference type="PATRIC" id="fig|1202724.3.peg.3194"/>